<sequence length="413" mass="44023">MTKKRVVVTGLGALSPLGNDVDTSWNNAINGVSGIGPITRVDAEEYPAKVAAELKDFNVEDYMDKKEARKMDRFTQYAVVAAKMAVEDADLNITDEIAPRVGVWVGSGMGGLETLESQFEIFLTKGPRRVSPFFVPMMIPDMATGQISIALGAKGVNSCTVTACATGTNSIGDAFKVIQRGDADVMVTGGTEAPLTRMSFAGFSANKALSTNPDPKTASRPFDKNRDGFVMGEGAGIIVLEELEHALARGAKIYGEIVGYGSTGDAYHITAPAQDGEGGARAMQEAIKDAGIAPEEIDYINAHGTSTYYNDKYETMAIKTVFGEHAHKLAVSSTKSMTGHLLGAAGGIEAIFSILAIKEGVIPPTINIQTPDEECDLDYVPDEARRQELNYVLSNSLGFGGHNATLIFKKYQS</sequence>
<dbReference type="GO" id="GO:0004315">
    <property type="term" value="F:3-oxoacyl-[acyl-carrier-protein] synthase activity"/>
    <property type="evidence" value="ECO:0007669"/>
    <property type="project" value="UniProtKB-UniRule"/>
</dbReference>
<keyword evidence="6 14" id="KW-0808">Transferase</keyword>
<dbReference type="PROSITE" id="PS52004">
    <property type="entry name" value="KS3_2"/>
    <property type="match status" value="1"/>
</dbReference>
<evidence type="ECO:0000256" key="14">
    <source>
        <dbReference type="PIRNR" id="PIRNR000447"/>
    </source>
</evidence>
<comment type="catalytic activity">
    <reaction evidence="12 14">
        <text>(9Z)-hexadecenoyl-[ACP] + malonyl-[ACP] + H(+) = 3-oxo-(11Z)-octadecenoyl-[ACP] + holo-[ACP] + CO2</text>
        <dbReference type="Rhea" id="RHEA:55040"/>
        <dbReference type="Rhea" id="RHEA-COMP:9623"/>
        <dbReference type="Rhea" id="RHEA-COMP:9685"/>
        <dbReference type="Rhea" id="RHEA-COMP:10800"/>
        <dbReference type="Rhea" id="RHEA-COMP:14074"/>
        <dbReference type="ChEBI" id="CHEBI:15378"/>
        <dbReference type="ChEBI" id="CHEBI:16526"/>
        <dbReference type="ChEBI" id="CHEBI:64479"/>
        <dbReference type="ChEBI" id="CHEBI:78449"/>
        <dbReference type="ChEBI" id="CHEBI:83989"/>
        <dbReference type="ChEBI" id="CHEBI:138538"/>
        <dbReference type="EC" id="2.3.1.179"/>
    </reaction>
</comment>
<keyword evidence="8" id="KW-0443">Lipid metabolism</keyword>
<dbReference type="NCBIfam" id="NF005589">
    <property type="entry name" value="PRK07314.1"/>
    <property type="match status" value="1"/>
</dbReference>
<dbReference type="InterPro" id="IPR014031">
    <property type="entry name" value="Ketoacyl_synth_C"/>
</dbReference>
<dbReference type="NCBIfam" id="NF004970">
    <property type="entry name" value="PRK06333.1"/>
    <property type="match status" value="1"/>
</dbReference>
<dbReference type="NCBIfam" id="TIGR03150">
    <property type="entry name" value="fabF"/>
    <property type="match status" value="1"/>
</dbReference>
<comment type="similarity">
    <text evidence="2 14 16">Belongs to the thiolase-like superfamily. Beta-ketoacyl-ACP synthases family.</text>
</comment>
<evidence type="ECO:0000256" key="13">
    <source>
        <dbReference type="ARBA" id="ARBA00047659"/>
    </source>
</evidence>
<proteinExistence type="inferred from homology"/>
<dbReference type="InterPro" id="IPR000794">
    <property type="entry name" value="Beta-ketoacyl_synthase"/>
</dbReference>
<dbReference type="GO" id="GO:0006633">
    <property type="term" value="P:fatty acid biosynthetic process"/>
    <property type="evidence" value="ECO:0007669"/>
    <property type="project" value="UniProtKB-UniRule"/>
</dbReference>
<comment type="function">
    <text evidence="11 14">Involved in the type II fatty acid elongation cycle. Catalyzes the elongation of a wide range of acyl-ACP by the addition of two carbons from malonyl-ACP to an acyl acceptor. Can efficiently catalyze the conversion of palmitoleoyl-ACP (cis-hexadec-9-enoyl-ACP) to cis-vaccenoyl-ACP (cis-octadec-11-enoyl-ACP), an essential step in the thermal regulation of fatty acid composition.</text>
</comment>
<evidence type="ECO:0000256" key="7">
    <source>
        <dbReference type="ARBA" id="ARBA00022832"/>
    </source>
</evidence>
<evidence type="ECO:0000256" key="15">
    <source>
        <dbReference type="PIRSR" id="PIRSR000447-1"/>
    </source>
</evidence>
<evidence type="ECO:0000256" key="2">
    <source>
        <dbReference type="ARBA" id="ARBA00008467"/>
    </source>
</evidence>
<dbReference type="EC" id="2.3.1.179" evidence="3 14"/>
<keyword evidence="10 14" id="KW-0012">Acyltransferase</keyword>
<reference evidence="18" key="1">
    <citation type="submission" date="2019-09" db="EMBL/GenBank/DDBJ databases">
        <title>DNA sequence of a Bacillus subtilis fabF mutation leading to cerulenin resistance.</title>
        <authorList>
            <person name="Zeigler D.R."/>
        </authorList>
    </citation>
    <scope>NUCLEOTIDE SEQUENCE</scope>
    <source>
        <strain evidence="18">OBS14</strain>
    </source>
</reference>
<dbReference type="Pfam" id="PF00109">
    <property type="entry name" value="ketoacyl-synt"/>
    <property type="match status" value="1"/>
</dbReference>
<protein>
    <recommendedName>
        <fullName evidence="4 14">3-oxoacyl-[acyl-carrier-protein] synthase 2</fullName>
        <ecNumber evidence="3 14">2.3.1.179</ecNumber>
    </recommendedName>
</protein>
<evidence type="ECO:0000256" key="11">
    <source>
        <dbReference type="ARBA" id="ARBA00024006"/>
    </source>
</evidence>
<name>A0A6M3SL44_BACIU</name>
<dbReference type="UniPathway" id="UPA00094"/>
<dbReference type="FunFam" id="3.40.47.10:FF:000026">
    <property type="entry name" value="3-oxoacyl-[acyl-carrier-protein] synthase 2"/>
    <property type="match status" value="1"/>
</dbReference>
<evidence type="ECO:0000256" key="5">
    <source>
        <dbReference type="ARBA" id="ARBA00022516"/>
    </source>
</evidence>
<dbReference type="InterPro" id="IPR017568">
    <property type="entry name" value="3-oxoacyl-ACP_synth-2"/>
</dbReference>
<evidence type="ECO:0000256" key="3">
    <source>
        <dbReference type="ARBA" id="ARBA00012356"/>
    </source>
</evidence>
<evidence type="ECO:0000256" key="16">
    <source>
        <dbReference type="RuleBase" id="RU003694"/>
    </source>
</evidence>
<dbReference type="PIRSF" id="PIRSF000447">
    <property type="entry name" value="KAS_II"/>
    <property type="match status" value="1"/>
</dbReference>
<evidence type="ECO:0000256" key="12">
    <source>
        <dbReference type="ARBA" id="ARBA00047318"/>
    </source>
</evidence>
<evidence type="ECO:0000256" key="9">
    <source>
        <dbReference type="ARBA" id="ARBA00023160"/>
    </source>
</evidence>
<comment type="pathway">
    <text evidence="1 14">Lipid metabolism; fatty acid biosynthesis.</text>
</comment>
<dbReference type="EMBL" id="MN433690">
    <property type="protein sequence ID" value="QJD38930.1"/>
    <property type="molecule type" value="Genomic_DNA"/>
</dbReference>
<dbReference type="InterPro" id="IPR018201">
    <property type="entry name" value="Ketoacyl_synth_AS"/>
</dbReference>
<accession>A0A6M3SL44</accession>
<evidence type="ECO:0000259" key="17">
    <source>
        <dbReference type="PROSITE" id="PS52004"/>
    </source>
</evidence>
<keyword evidence="5 14" id="KW-0444">Lipid biosynthesis</keyword>
<comment type="catalytic activity">
    <reaction evidence="13 14">
        <text>a fatty acyl-[ACP] + malonyl-[ACP] + H(+) = a 3-oxoacyl-[ACP] + holo-[ACP] + CO2</text>
        <dbReference type="Rhea" id="RHEA:22836"/>
        <dbReference type="Rhea" id="RHEA-COMP:9623"/>
        <dbReference type="Rhea" id="RHEA-COMP:9685"/>
        <dbReference type="Rhea" id="RHEA-COMP:9916"/>
        <dbReference type="Rhea" id="RHEA-COMP:14125"/>
        <dbReference type="ChEBI" id="CHEBI:15378"/>
        <dbReference type="ChEBI" id="CHEBI:16526"/>
        <dbReference type="ChEBI" id="CHEBI:64479"/>
        <dbReference type="ChEBI" id="CHEBI:78449"/>
        <dbReference type="ChEBI" id="CHEBI:78776"/>
        <dbReference type="ChEBI" id="CHEBI:138651"/>
    </reaction>
</comment>
<evidence type="ECO:0000256" key="10">
    <source>
        <dbReference type="ARBA" id="ARBA00023315"/>
    </source>
</evidence>
<keyword evidence="9 14" id="KW-0275">Fatty acid biosynthesis</keyword>
<evidence type="ECO:0000256" key="8">
    <source>
        <dbReference type="ARBA" id="ARBA00023098"/>
    </source>
</evidence>
<gene>
    <name evidence="18" type="primary">fabF14</name>
</gene>
<dbReference type="Gene3D" id="3.40.47.10">
    <property type="match status" value="2"/>
</dbReference>
<organism evidence="18">
    <name type="scientific">Bacillus subtilis</name>
    <dbReference type="NCBI Taxonomy" id="1423"/>
    <lineage>
        <taxon>Bacteria</taxon>
        <taxon>Bacillati</taxon>
        <taxon>Bacillota</taxon>
        <taxon>Bacilli</taxon>
        <taxon>Bacillales</taxon>
        <taxon>Bacillaceae</taxon>
        <taxon>Bacillus</taxon>
    </lineage>
</organism>
<evidence type="ECO:0000256" key="1">
    <source>
        <dbReference type="ARBA" id="ARBA00005194"/>
    </source>
</evidence>
<dbReference type="Pfam" id="PF02801">
    <property type="entry name" value="Ketoacyl-synt_C"/>
    <property type="match status" value="1"/>
</dbReference>
<dbReference type="AlphaFoldDB" id="A0A6M3SL44"/>
<dbReference type="PANTHER" id="PTHR11712:SF336">
    <property type="entry name" value="3-OXOACYL-[ACYL-CARRIER-PROTEIN] SYNTHASE, MITOCHONDRIAL"/>
    <property type="match status" value="1"/>
</dbReference>
<dbReference type="CDD" id="cd00834">
    <property type="entry name" value="KAS_I_II"/>
    <property type="match status" value="1"/>
</dbReference>
<dbReference type="PANTHER" id="PTHR11712">
    <property type="entry name" value="POLYKETIDE SYNTHASE-RELATED"/>
    <property type="match status" value="1"/>
</dbReference>
<keyword evidence="7" id="KW-0276">Fatty acid metabolism</keyword>
<dbReference type="PROSITE" id="PS00606">
    <property type="entry name" value="KS3_1"/>
    <property type="match status" value="1"/>
</dbReference>
<evidence type="ECO:0000256" key="6">
    <source>
        <dbReference type="ARBA" id="ARBA00022679"/>
    </source>
</evidence>
<feature type="active site" description="For beta-ketoacyl synthase activity" evidence="15">
    <location>
        <position position="164"/>
    </location>
</feature>
<dbReference type="InterPro" id="IPR016039">
    <property type="entry name" value="Thiolase-like"/>
</dbReference>
<evidence type="ECO:0000256" key="4">
    <source>
        <dbReference type="ARBA" id="ARBA00014657"/>
    </source>
</evidence>
<feature type="domain" description="Ketosynthase family 3 (KS3)" evidence="17">
    <location>
        <begin position="3"/>
        <end position="410"/>
    </location>
</feature>
<dbReference type="SMART" id="SM00825">
    <property type="entry name" value="PKS_KS"/>
    <property type="match status" value="1"/>
</dbReference>
<dbReference type="InterPro" id="IPR020841">
    <property type="entry name" value="PKS_Beta-ketoAc_synthase_dom"/>
</dbReference>
<dbReference type="SUPFAM" id="SSF53901">
    <property type="entry name" value="Thiolase-like"/>
    <property type="match status" value="2"/>
</dbReference>
<evidence type="ECO:0000313" key="18">
    <source>
        <dbReference type="EMBL" id="QJD38930.1"/>
    </source>
</evidence>
<dbReference type="InterPro" id="IPR014030">
    <property type="entry name" value="Ketoacyl_synth_N"/>
</dbReference>
<dbReference type="GO" id="GO:0005829">
    <property type="term" value="C:cytosol"/>
    <property type="evidence" value="ECO:0007669"/>
    <property type="project" value="TreeGrafter"/>
</dbReference>